<sequence>MSNGPTFNKPIQDSNILTGFSATGNAQQCFNFNIRAESRPIHSISYERNEDFIPRPNIILQIEEVLPMDADEYRSAATWGLGGSGKTQVAFEYAYKRYHTSPCAVFWVHADNESSFAHDYALIANALDLSHQENIHKFLHRVRQKIELLENWLLVLDNADDLSLFGVGTATQNRTGKLLGYVPRGPVGTVLWTSRDQAIAGSLVGLRRSIHVPSMTLEESRALLKSTIPQIKANKSSKI</sequence>
<dbReference type="EMBL" id="JAGPXF010000001">
    <property type="protein sequence ID" value="KAH7261764.1"/>
    <property type="molecule type" value="Genomic_DNA"/>
</dbReference>
<protein>
    <recommendedName>
        <fullName evidence="3">NB-ARC domain-containing protein</fullName>
    </recommendedName>
</protein>
<dbReference type="SUPFAM" id="SSF52540">
    <property type="entry name" value="P-loop containing nucleoside triphosphate hydrolases"/>
    <property type="match status" value="1"/>
</dbReference>
<proteinExistence type="predicted"/>
<dbReference type="Gene3D" id="3.40.50.300">
    <property type="entry name" value="P-loop containing nucleotide triphosphate hydrolases"/>
    <property type="match status" value="1"/>
</dbReference>
<dbReference type="AlphaFoldDB" id="A0A8K0WGY7"/>
<accession>A0A8K0WGY7</accession>
<dbReference type="InterPro" id="IPR027417">
    <property type="entry name" value="P-loop_NTPase"/>
</dbReference>
<dbReference type="Proteomes" id="UP000813427">
    <property type="component" value="Unassembled WGS sequence"/>
</dbReference>
<name>A0A8K0WGY7_9HYPO</name>
<organism evidence="1 2">
    <name type="scientific">Fusarium tricinctum</name>
    <dbReference type="NCBI Taxonomy" id="61284"/>
    <lineage>
        <taxon>Eukaryota</taxon>
        <taxon>Fungi</taxon>
        <taxon>Dikarya</taxon>
        <taxon>Ascomycota</taxon>
        <taxon>Pezizomycotina</taxon>
        <taxon>Sordariomycetes</taxon>
        <taxon>Hypocreomycetidae</taxon>
        <taxon>Hypocreales</taxon>
        <taxon>Nectriaceae</taxon>
        <taxon>Fusarium</taxon>
        <taxon>Fusarium tricinctum species complex</taxon>
    </lineage>
</organism>
<evidence type="ECO:0000313" key="2">
    <source>
        <dbReference type="Proteomes" id="UP000813427"/>
    </source>
</evidence>
<keyword evidence="2" id="KW-1185">Reference proteome</keyword>
<evidence type="ECO:0008006" key="3">
    <source>
        <dbReference type="Google" id="ProtNLM"/>
    </source>
</evidence>
<dbReference type="OrthoDB" id="1658288at2759"/>
<comment type="caution">
    <text evidence="1">The sequence shown here is derived from an EMBL/GenBank/DDBJ whole genome shotgun (WGS) entry which is preliminary data.</text>
</comment>
<evidence type="ECO:0000313" key="1">
    <source>
        <dbReference type="EMBL" id="KAH7261764.1"/>
    </source>
</evidence>
<reference evidence="1" key="1">
    <citation type="journal article" date="2021" name="Nat. Commun.">
        <title>Genetic determinants of endophytism in the Arabidopsis root mycobiome.</title>
        <authorList>
            <person name="Mesny F."/>
            <person name="Miyauchi S."/>
            <person name="Thiergart T."/>
            <person name="Pickel B."/>
            <person name="Atanasova L."/>
            <person name="Karlsson M."/>
            <person name="Huettel B."/>
            <person name="Barry K.W."/>
            <person name="Haridas S."/>
            <person name="Chen C."/>
            <person name="Bauer D."/>
            <person name="Andreopoulos W."/>
            <person name="Pangilinan J."/>
            <person name="LaButti K."/>
            <person name="Riley R."/>
            <person name="Lipzen A."/>
            <person name="Clum A."/>
            <person name="Drula E."/>
            <person name="Henrissat B."/>
            <person name="Kohler A."/>
            <person name="Grigoriev I.V."/>
            <person name="Martin F.M."/>
            <person name="Hacquard S."/>
        </authorList>
    </citation>
    <scope>NUCLEOTIDE SEQUENCE</scope>
    <source>
        <strain evidence="1">MPI-SDFR-AT-0068</strain>
    </source>
</reference>
<gene>
    <name evidence="1" type="ORF">BKA59DRAFT_518790</name>
</gene>